<evidence type="ECO:0000256" key="1">
    <source>
        <dbReference type="ARBA" id="ARBA00009437"/>
    </source>
</evidence>
<accession>A0A6H1UGA2</accession>
<proteinExistence type="inferred from homology"/>
<dbReference type="Gene3D" id="3.40.190.10">
    <property type="entry name" value="Periplasmic binding protein-like II"/>
    <property type="match status" value="2"/>
</dbReference>
<dbReference type="RefSeq" id="WP_168661806.1">
    <property type="nucleotide sequence ID" value="NZ_CP051180.1"/>
</dbReference>
<keyword evidence="7" id="KW-1185">Reference proteome</keyword>
<evidence type="ECO:0000256" key="4">
    <source>
        <dbReference type="ARBA" id="ARBA00023163"/>
    </source>
</evidence>
<dbReference type="PANTHER" id="PTHR30118">
    <property type="entry name" value="HTH-TYPE TRANSCRIPTIONAL REGULATOR LEUO-RELATED"/>
    <property type="match status" value="1"/>
</dbReference>
<evidence type="ECO:0000256" key="2">
    <source>
        <dbReference type="ARBA" id="ARBA00023015"/>
    </source>
</evidence>
<evidence type="ECO:0000313" key="6">
    <source>
        <dbReference type="EMBL" id="QIZ78135.1"/>
    </source>
</evidence>
<dbReference type="GO" id="GO:0003677">
    <property type="term" value="F:DNA binding"/>
    <property type="evidence" value="ECO:0007669"/>
    <property type="project" value="UniProtKB-KW"/>
</dbReference>
<dbReference type="InterPro" id="IPR050389">
    <property type="entry name" value="LysR-type_TF"/>
</dbReference>
<keyword evidence="2" id="KW-0805">Transcription regulation</keyword>
<dbReference type="EMBL" id="CP051180">
    <property type="protein sequence ID" value="QIZ78135.1"/>
    <property type="molecule type" value="Genomic_DNA"/>
</dbReference>
<sequence length="317" mass="36186">MPNLNDLKVGSLRLLKVLVEEGSTQKAATKLNLSQSGVSYELKKLREIFDDSLFIRSREGLVPNDKTLRLYPQISEVLGAVEHLYNSKEEFNPTDYVGQVNIAVIEPMAVGLIPRLFERLHHQAPGLELSFSTWTSETLDKLRQDDLDFAVHNFVPDDPMITSEALGPAQRLMACRPHHPILRRRNITLMDLCQYPWVVQQVYNPNRSKNIIEVVSEQKRLFPKVVARADYLPALVNIIERGNALLYTSQVGLSAFQDRLVLFHGPKELEQVKSIHYGIYPASHQNSAFHQWLCQEVKATLEQVQAEAEHMVMPRQN</sequence>
<evidence type="ECO:0000313" key="7">
    <source>
        <dbReference type="Proteomes" id="UP000501602"/>
    </source>
</evidence>
<organism evidence="6 7">
    <name type="scientific">Ferrimonas lipolytica</name>
    <dbReference type="NCBI Taxonomy" id="2724191"/>
    <lineage>
        <taxon>Bacteria</taxon>
        <taxon>Pseudomonadati</taxon>
        <taxon>Pseudomonadota</taxon>
        <taxon>Gammaproteobacteria</taxon>
        <taxon>Alteromonadales</taxon>
        <taxon>Ferrimonadaceae</taxon>
        <taxon>Ferrimonas</taxon>
    </lineage>
</organism>
<dbReference type="Gene3D" id="1.10.10.10">
    <property type="entry name" value="Winged helix-like DNA-binding domain superfamily/Winged helix DNA-binding domain"/>
    <property type="match status" value="1"/>
</dbReference>
<gene>
    <name evidence="6" type="ORF">HER31_15230</name>
</gene>
<dbReference type="KEGG" id="fes:HER31_15230"/>
<evidence type="ECO:0000256" key="3">
    <source>
        <dbReference type="ARBA" id="ARBA00023125"/>
    </source>
</evidence>
<keyword evidence="3" id="KW-0238">DNA-binding</keyword>
<dbReference type="PANTHER" id="PTHR30118:SF7">
    <property type="entry name" value="TRANSCRIPTIONAL REGULATOR LYSR FAMILY"/>
    <property type="match status" value="1"/>
</dbReference>
<dbReference type="PROSITE" id="PS50931">
    <property type="entry name" value="HTH_LYSR"/>
    <property type="match status" value="1"/>
</dbReference>
<evidence type="ECO:0000259" key="5">
    <source>
        <dbReference type="PROSITE" id="PS50931"/>
    </source>
</evidence>
<comment type="similarity">
    <text evidence="1">Belongs to the LysR transcriptional regulatory family.</text>
</comment>
<dbReference type="SUPFAM" id="SSF53850">
    <property type="entry name" value="Periplasmic binding protein-like II"/>
    <property type="match status" value="1"/>
</dbReference>
<keyword evidence="4" id="KW-0804">Transcription</keyword>
<dbReference type="Pfam" id="PF03466">
    <property type="entry name" value="LysR_substrate"/>
    <property type="match status" value="1"/>
</dbReference>
<name>A0A6H1UGA2_9GAMM</name>
<dbReference type="Pfam" id="PF00126">
    <property type="entry name" value="HTH_1"/>
    <property type="match status" value="1"/>
</dbReference>
<dbReference type="InterPro" id="IPR036390">
    <property type="entry name" value="WH_DNA-bd_sf"/>
</dbReference>
<dbReference type="SUPFAM" id="SSF46785">
    <property type="entry name" value="Winged helix' DNA-binding domain"/>
    <property type="match status" value="1"/>
</dbReference>
<dbReference type="InterPro" id="IPR036388">
    <property type="entry name" value="WH-like_DNA-bd_sf"/>
</dbReference>
<dbReference type="InterPro" id="IPR000847">
    <property type="entry name" value="LysR_HTH_N"/>
</dbReference>
<dbReference type="AlphaFoldDB" id="A0A6H1UGA2"/>
<dbReference type="Proteomes" id="UP000501602">
    <property type="component" value="Chromosome"/>
</dbReference>
<dbReference type="GO" id="GO:0003700">
    <property type="term" value="F:DNA-binding transcription factor activity"/>
    <property type="evidence" value="ECO:0007669"/>
    <property type="project" value="InterPro"/>
</dbReference>
<reference evidence="6 7" key="1">
    <citation type="submission" date="2020-04" db="EMBL/GenBank/DDBJ databases">
        <title>Ferrimonas sp. S7 isolated from sea water.</title>
        <authorList>
            <person name="Bae S.S."/>
            <person name="Baek K."/>
        </authorList>
    </citation>
    <scope>NUCLEOTIDE SEQUENCE [LARGE SCALE GENOMIC DNA]</scope>
    <source>
        <strain evidence="6 7">S7</strain>
    </source>
</reference>
<dbReference type="InterPro" id="IPR005119">
    <property type="entry name" value="LysR_subst-bd"/>
</dbReference>
<protein>
    <submittedName>
        <fullName evidence="6">LysR family transcriptional regulator</fullName>
    </submittedName>
</protein>
<feature type="domain" description="HTH lysR-type" evidence="5">
    <location>
        <begin position="7"/>
        <end position="64"/>
    </location>
</feature>